<evidence type="ECO:0000259" key="1">
    <source>
        <dbReference type="Pfam" id="PF14090"/>
    </source>
</evidence>
<evidence type="ECO:0000313" key="2">
    <source>
        <dbReference type="EMBL" id="CAB4141366.1"/>
    </source>
</evidence>
<feature type="domain" description="Winged helix-turn-helix" evidence="1">
    <location>
        <begin position="13"/>
        <end position="58"/>
    </location>
</feature>
<proteinExistence type="predicted"/>
<sequence>MNAANIEKSDRLQRVLTLLKRGGEYTTLEIIQKAGVCAVNSIISELRQNGYQINCQRRADKWFYRMTT</sequence>
<dbReference type="EMBL" id="LR796665">
    <property type="protein sequence ID" value="CAB4157936.1"/>
    <property type="molecule type" value="Genomic_DNA"/>
</dbReference>
<dbReference type="Pfam" id="PF14090">
    <property type="entry name" value="HTH_39"/>
    <property type="match status" value="1"/>
</dbReference>
<name>A0A6J5M8F2_9CAUD</name>
<evidence type="ECO:0000313" key="3">
    <source>
        <dbReference type="EMBL" id="CAB4157936.1"/>
    </source>
</evidence>
<dbReference type="EMBL" id="LR796389">
    <property type="protein sequence ID" value="CAB4141366.1"/>
    <property type="molecule type" value="Genomic_DNA"/>
</dbReference>
<reference evidence="2" key="1">
    <citation type="submission" date="2020-04" db="EMBL/GenBank/DDBJ databases">
        <authorList>
            <person name="Chiriac C."/>
            <person name="Salcher M."/>
            <person name="Ghai R."/>
            <person name="Kavagutti S V."/>
        </authorList>
    </citation>
    <scope>NUCLEOTIDE SEQUENCE</scope>
</reference>
<organism evidence="2">
    <name type="scientific">uncultured Caudovirales phage</name>
    <dbReference type="NCBI Taxonomy" id="2100421"/>
    <lineage>
        <taxon>Viruses</taxon>
        <taxon>Duplodnaviria</taxon>
        <taxon>Heunggongvirae</taxon>
        <taxon>Uroviricota</taxon>
        <taxon>Caudoviricetes</taxon>
        <taxon>Peduoviridae</taxon>
        <taxon>Maltschvirus</taxon>
        <taxon>Maltschvirus maltsch</taxon>
    </lineage>
</organism>
<gene>
    <name evidence="2" type="ORF">UFOVP414_19</name>
    <name evidence="3" type="ORF">UFOVP687_37</name>
</gene>
<protein>
    <submittedName>
        <fullName evidence="2">Helix-turn-helix domain containing protein</fullName>
    </submittedName>
</protein>
<accession>A0A6J5M8F2</accession>
<dbReference type="InterPro" id="IPR055245">
    <property type="entry name" value="HTH_proteobacteria"/>
</dbReference>